<reference evidence="14" key="1">
    <citation type="submission" date="2025-08" db="UniProtKB">
        <authorList>
            <consortium name="RefSeq"/>
        </authorList>
    </citation>
    <scope>IDENTIFICATION</scope>
</reference>
<dbReference type="EC" id="1.14.11.18" evidence="10"/>
<dbReference type="RefSeq" id="XP_003746989.1">
    <property type="nucleotide sequence ID" value="XM_003746941.2"/>
</dbReference>
<keyword evidence="5" id="KW-0479">Metal-binding</keyword>
<dbReference type="FunFam" id="2.60.120.620:FF:000012">
    <property type="entry name" value="Phytanoyl-CoA dioxygenase, peroxisomal"/>
    <property type="match status" value="1"/>
</dbReference>
<dbReference type="GO" id="GO:0005777">
    <property type="term" value="C:peroxisome"/>
    <property type="evidence" value="ECO:0007669"/>
    <property type="project" value="UniProtKB-ARBA"/>
</dbReference>
<comment type="similarity">
    <text evidence="4">Belongs to the PhyH family.</text>
</comment>
<comment type="pathway">
    <text evidence="3">Lipid metabolism; fatty acid metabolism.</text>
</comment>
<dbReference type="Pfam" id="PF05721">
    <property type="entry name" value="PhyH"/>
    <property type="match status" value="1"/>
</dbReference>
<dbReference type="KEGG" id="goe:100899934"/>
<evidence type="ECO:0000256" key="3">
    <source>
        <dbReference type="ARBA" id="ARBA00004872"/>
    </source>
</evidence>
<dbReference type="Proteomes" id="UP000694867">
    <property type="component" value="Unplaced"/>
</dbReference>
<comment type="cofactor">
    <cofactor evidence="1">
        <name>L-ascorbate</name>
        <dbReference type="ChEBI" id="CHEBI:38290"/>
    </cofactor>
</comment>
<keyword evidence="9" id="KW-0408">Iron</keyword>
<name>A0AAJ6VZS5_9ACAR</name>
<evidence type="ECO:0000256" key="4">
    <source>
        <dbReference type="ARBA" id="ARBA00005830"/>
    </source>
</evidence>
<evidence type="ECO:0000256" key="9">
    <source>
        <dbReference type="ARBA" id="ARBA00023004"/>
    </source>
</evidence>
<dbReference type="AlphaFoldDB" id="A0AAJ6VZS5"/>
<accession>A0AAJ6VZS5</accession>
<dbReference type="PANTHER" id="PTHR21308">
    <property type="entry name" value="PHYTANOYL-COA ALPHA-HYDROXYLASE"/>
    <property type="match status" value="1"/>
</dbReference>
<dbReference type="InterPro" id="IPR047128">
    <property type="entry name" value="PhyH"/>
</dbReference>
<evidence type="ECO:0000313" key="13">
    <source>
        <dbReference type="Proteomes" id="UP000694867"/>
    </source>
</evidence>
<evidence type="ECO:0000256" key="5">
    <source>
        <dbReference type="ARBA" id="ARBA00022723"/>
    </source>
</evidence>
<evidence type="ECO:0000313" key="14">
    <source>
        <dbReference type="RefSeq" id="XP_003746989.1"/>
    </source>
</evidence>
<dbReference type="PANTHER" id="PTHR21308:SF1">
    <property type="entry name" value="PHYTANOYL-COA DIOXYGENASE, PEROXISOMAL"/>
    <property type="match status" value="1"/>
</dbReference>
<dbReference type="GO" id="GO:0048244">
    <property type="term" value="F:phytanoyl-CoA dioxygenase activity"/>
    <property type="evidence" value="ECO:0007669"/>
    <property type="project" value="UniProtKB-EC"/>
</dbReference>
<dbReference type="InterPro" id="IPR008775">
    <property type="entry name" value="Phytyl_CoA_dOase-like"/>
</dbReference>
<organism evidence="13 14">
    <name type="scientific">Galendromus occidentalis</name>
    <name type="common">western predatory mite</name>
    <dbReference type="NCBI Taxonomy" id="34638"/>
    <lineage>
        <taxon>Eukaryota</taxon>
        <taxon>Metazoa</taxon>
        <taxon>Ecdysozoa</taxon>
        <taxon>Arthropoda</taxon>
        <taxon>Chelicerata</taxon>
        <taxon>Arachnida</taxon>
        <taxon>Acari</taxon>
        <taxon>Parasitiformes</taxon>
        <taxon>Mesostigmata</taxon>
        <taxon>Gamasina</taxon>
        <taxon>Phytoseioidea</taxon>
        <taxon>Phytoseiidae</taxon>
        <taxon>Typhlodrominae</taxon>
        <taxon>Galendromus</taxon>
    </lineage>
</organism>
<evidence type="ECO:0000256" key="11">
    <source>
        <dbReference type="ARBA" id="ARBA00034921"/>
    </source>
</evidence>
<dbReference type="GO" id="GO:0001561">
    <property type="term" value="P:fatty acid alpha-oxidation"/>
    <property type="evidence" value="ECO:0007669"/>
    <property type="project" value="InterPro"/>
</dbReference>
<comment type="cofactor">
    <cofactor evidence="2">
        <name>Fe cation</name>
        <dbReference type="ChEBI" id="CHEBI:24875"/>
    </cofactor>
</comment>
<dbReference type="GO" id="GO:0031418">
    <property type="term" value="F:L-ascorbic acid binding"/>
    <property type="evidence" value="ECO:0007669"/>
    <property type="project" value="UniProtKB-KW"/>
</dbReference>
<evidence type="ECO:0000256" key="8">
    <source>
        <dbReference type="ARBA" id="ARBA00023002"/>
    </source>
</evidence>
<dbReference type="SUPFAM" id="SSF51197">
    <property type="entry name" value="Clavaminate synthase-like"/>
    <property type="match status" value="1"/>
</dbReference>
<dbReference type="Gene3D" id="2.60.120.620">
    <property type="entry name" value="q2cbj1_9rhob like domain"/>
    <property type="match status" value="1"/>
</dbReference>
<evidence type="ECO:0000256" key="2">
    <source>
        <dbReference type="ARBA" id="ARBA00001962"/>
    </source>
</evidence>
<keyword evidence="7 14" id="KW-0223">Dioxygenase</keyword>
<evidence type="ECO:0000256" key="1">
    <source>
        <dbReference type="ARBA" id="ARBA00001961"/>
    </source>
</evidence>
<dbReference type="GO" id="GO:0046872">
    <property type="term" value="F:metal ion binding"/>
    <property type="evidence" value="ECO:0007669"/>
    <property type="project" value="UniProtKB-KW"/>
</dbReference>
<keyword evidence="6" id="KW-0847">Vitamin C</keyword>
<keyword evidence="13" id="KW-1185">Reference proteome</keyword>
<evidence type="ECO:0000256" key="6">
    <source>
        <dbReference type="ARBA" id="ARBA00022896"/>
    </source>
</evidence>
<gene>
    <name evidence="14" type="primary">LOC100899934</name>
</gene>
<dbReference type="GeneID" id="100899934"/>
<protein>
    <recommendedName>
        <fullName evidence="10">phytanoyl-CoA dioxygenase</fullName>
        <ecNumber evidence="10">1.14.11.18</ecNumber>
    </recommendedName>
    <alternativeName>
        <fullName evidence="11">Phytanic acid oxidase</fullName>
    </alternativeName>
    <alternativeName>
        <fullName evidence="12">Phytanoyl-CoA alpha-hydroxylase</fullName>
    </alternativeName>
</protein>
<keyword evidence="8" id="KW-0560">Oxidoreductase</keyword>
<proteinExistence type="inferred from homology"/>
<evidence type="ECO:0000256" key="7">
    <source>
        <dbReference type="ARBA" id="ARBA00022964"/>
    </source>
</evidence>
<evidence type="ECO:0000256" key="12">
    <source>
        <dbReference type="ARBA" id="ARBA00034924"/>
    </source>
</evidence>
<evidence type="ECO:0000256" key="10">
    <source>
        <dbReference type="ARBA" id="ARBA00034809"/>
    </source>
</evidence>
<sequence length="334" mass="37864">MAANRLRTIVGHLKGGNMATAIKVLEDPALFQTYGNPEPSFRFTVDSADSLLTTEERHFYEENGYIVIRNLVDHQDIDKYAKRFEDIAHRRVKVPGLVVMKDVAVKDKESSQFVVNKLQDLFLDDELFAYCRTPKILDFVSSFIGPNIMAVHTMLINKPPDSGSMTSRHPLHQDLHYFPFRPADRIVCSWTAMERVTRENGCLVAIPGSHRGALLEHDYPDWEGGVNKGYHGIKGASDVLDRRVFLEMEKGDTVFFHPILIHGSGANRSQGFRKAISCHYAASECEYIDVTGTSQENIAQEVIEIAQRRGIPITDFRDAWRFRAQIVRGDKVNL</sequence>